<dbReference type="AlphaFoldDB" id="A0A7W8AAB2"/>
<feature type="transmembrane region" description="Helical" evidence="1">
    <location>
        <begin position="191"/>
        <end position="213"/>
    </location>
</feature>
<keyword evidence="1" id="KW-0472">Membrane</keyword>
<keyword evidence="1" id="KW-1133">Transmembrane helix</keyword>
<keyword evidence="4" id="KW-1185">Reference proteome</keyword>
<evidence type="ECO:0000313" key="3">
    <source>
        <dbReference type="EMBL" id="MBB5082531.1"/>
    </source>
</evidence>
<accession>A0A7W8AAB2</accession>
<organism evidence="3 4">
    <name type="scientific">Nonomuraea endophytica</name>
    <dbReference type="NCBI Taxonomy" id="714136"/>
    <lineage>
        <taxon>Bacteria</taxon>
        <taxon>Bacillati</taxon>
        <taxon>Actinomycetota</taxon>
        <taxon>Actinomycetes</taxon>
        <taxon>Streptosporangiales</taxon>
        <taxon>Streptosporangiaceae</taxon>
        <taxon>Nonomuraea</taxon>
    </lineage>
</organism>
<dbReference type="EMBL" id="JACHIN010000013">
    <property type="protein sequence ID" value="MBB5082531.1"/>
    <property type="molecule type" value="Genomic_DNA"/>
</dbReference>
<gene>
    <name evidence="3" type="ORF">HNR40_008026</name>
</gene>
<proteinExistence type="predicted"/>
<dbReference type="Proteomes" id="UP000568380">
    <property type="component" value="Unassembled WGS sequence"/>
</dbReference>
<dbReference type="NCBIfam" id="NF040672">
    <property type="entry name" value="SCO2322_fam"/>
    <property type="match status" value="1"/>
</dbReference>
<sequence length="227" mass="22770">MLRRIRVAAGSAAAAVALLTVPALATPPVSPGGPVPGAPDPNAVRIWSVWKSDGTAWLAAAPADVPAEGDVVGWRFAASPDGTAAEPPGGELADFTAVCGQQTGGDGKRVAVLVDFGDADNDAYPGERPPAPIRTCVRDAKEASAAQLLAQAARTRVDERERVVAVNDYPAQEKGGTEASAPASVSASGGLPLPLILGGAGVLVLLAGGAVVATHRRTRPAAHSARS</sequence>
<evidence type="ECO:0000256" key="1">
    <source>
        <dbReference type="SAM" id="Phobius"/>
    </source>
</evidence>
<comment type="caution">
    <text evidence="3">The sequence shown here is derived from an EMBL/GenBank/DDBJ whole genome shotgun (WGS) entry which is preliminary data.</text>
</comment>
<evidence type="ECO:0008006" key="5">
    <source>
        <dbReference type="Google" id="ProtNLM"/>
    </source>
</evidence>
<reference evidence="3 4" key="1">
    <citation type="submission" date="2020-08" db="EMBL/GenBank/DDBJ databases">
        <title>Genomic Encyclopedia of Type Strains, Phase IV (KMG-IV): sequencing the most valuable type-strain genomes for metagenomic binning, comparative biology and taxonomic classification.</title>
        <authorList>
            <person name="Goeker M."/>
        </authorList>
    </citation>
    <scope>NUCLEOTIDE SEQUENCE [LARGE SCALE GENOMIC DNA]</scope>
    <source>
        <strain evidence="3 4">DSM 45385</strain>
    </source>
</reference>
<name>A0A7W8AAB2_9ACTN</name>
<feature type="signal peptide" evidence="2">
    <location>
        <begin position="1"/>
        <end position="25"/>
    </location>
</feature>
<keyword evidence="1" id="KW-0812">Transmembrane</keyword>
<keyword evidence="2" id="KW-0732">Signal</keyword>
<feature type="chain" id="PRO_5031194406" description="Secreted protein" evidence="2">
    <location>
        <begin position="26"/>
        <end position="227"/>
    </location>
</feature>
<dbReference type="RefSeq" id="WP_184970815.1">
    <property type="nucleotide sequence ID" value="NZ_JACHIN010000013.1"/>
</dbReference>
<evidence type="ECO:0000313" key="4">
    <source>
        <dbReference type="Proteomes" id="UP000568380"/>
    </source>
</evidence>
<protein>
    <recommendedName>
        <fullName evidence="5">Secreted protein</fullName>
    </recommendedName>
</protein>
<evidence type="ECO:0000256" key="2">
    <source>
        <dbReference type="SAM" id="SignalP"/>
    </source>
</evidence>
<dbReference type="InterPro" id="IPR047703">
    <property type="entry name" value="SCO2322-like"/>
</dbReference>